<organism evidence="1 2">
    <name type="scientific">Kyrpidia spormannii</name>
    <dbReference type="NCBI Taxonomy" id="2055160"/>
    <lineage>
        <taxon>Bacteria</taxon>
        <taxon>Bacillati</taxon>
        <taxon>Bacillota</taxon>
        <taxon>Bacilli</taxon>
        <taxon>Bacillales</taxon>
        <taxon>Alicyclobacillaceae</taxon>
        <taxon>Kyrpidia</taxon>
    </lineage>
</organism>
<protein>
    <submittedName>
        <fullName evidence="1">Uncharacterized protein</fullName>
    </submittedName>
</protein>
<name>A0ACA8ZCA0_9BACL</name>
<accession>A0ACA8ZCA0</accession>
<dbReference type="EMBL" id="LR792684">
    <property type="protein sequence ID" value="CAB3394349.1"/>
    <property type="molecule type" value="Genomic_DNA"/>
</dbReference>
<reference evidence="1" key="1">
    <citation type="submission" date="2020-04" db="EMBL/GenBank/DDBJ databases">
        <authorList>
            <person name="Hogendoorn C."/>
        </authorList>
    </citation>
    <scope>NUCLEOTIDE SEQUENCE</scope>
    <source>
        <strain evidence="1">FAVT5</strain>
    </source>
</reference>
<sequence length="248" mass="27371">MVDRQDLIDLVIDALRRRGFPGNSADGGLQIVWLPASSLEDEVLAAEVKSVLRKFGAAVVVDGRDPGAESLLKQANCLVVGPCDQSILVQGALGLTTDLPSALLATALLASRPVSVILSPQLSVIFRPNASVRPYLKLLRDYVDRLRHYGVDVICWEEFVTGWRPPANPFERMNASDLSADSRSVESVQCPVRPATFWTANDLARRRLQPGDVLVVPKHVKLTPYAEEWLRDRRVALKITEGKVRADR</sequence>
<dbReference type="Proteomes" id="UP000501793">
    <property type="component" value="Chromosome"/>
</dbReference>
<evidence type="ECO:0000313" key="1">
    <source>
        <dbReference type="EMBL" id="CAB3394349.1"/>
    </source>
</evidence>
<proteinExistence type="predicted"/>
<gene>
    <name evidence="1" type="ORF">FAVT5_2837</name>
</gene>
<evidence type="ECO:0000313" key="2">
    <source>
        <dbReference type="Proteomes" id="UP000501793"/>
    </source>
</evidence>
<keyword evidence="2" id="KW-1185">Reference proteome</keyword>